<reference evidence="10" key="1">
    <citation type="submission" date="2017-09" db="EMBL/GenBank/DDBJ databases">
        <title>Depth-based differentiation of microbial function through sediment-hosted aquifers and enrichment of novel symbionts in the deep terrestrial subsurface.</title>
        <authorList>
            <person name="Probst A.J."/>
            <person name="Ladd B."/>
            <person name="Jarett J.K."/>
            <person name="Geller-Mcgrath D.E."/>
            <person name="Sieber C.M.K."/>
            <person name="Emerson J.B."/>
            <person name="Anantharaman K."/>
            <person name="Thomas B.C."/>
            <person name="Malmstrom R."/>
            <person name="Stieglmeier M."/>
            <person name="Klingl A."/>
            <person name="Woyke T."/>
            <person name="Ryan C.M."/>
            <person name="Banfield J.F."/>
        </authorList>
    </citation>
    <scope>NUCLEOTIDE SEQUENCE [LARGE SCALE GENOMIC DNA]</scope>
</reference>
<comment type="caution">
    <text evidence="9">The sequence shown here is derived from an EMBL/GenBank/DDBJ whole genome shotgun (WGS) entry which is preliminary data.</text>
</comment>
<protein>
    <submittedName>
        <fullName evidence="9">N-acetylglucosamine-6-phosphate deacetylase</fullName>
    </submittedName>
</protein>
<proteinExistence type="inferred from homology"/>
<dbReference type="CDD" id="cd00854">
    <property type="entry name" value="NagA"/>
    <property type="match status" value="1"/>
</dbReference>
<dbReference type="SUPFAM" id="SSF51556">
    <property type="entry name" value="Metallo-dependent hydrolases"/>
    <property type="match status" value="1"/>
</dbReference>
<feature type="binding site" evidence="7">
    <location>
        <position position="218"/>
    </location>
    <ligand>
        <name>Zn(2+)</name>
        <dbReference type="ChEBI" id="CHEBI:29105"/>
    </ligand>
</feature>
<dbReference type="EMBL" id="PFMR01000031">
    <property type="protein sequence ID" value="PIZ18169.1"/>
    <property type="molecule type" value="Genomic_DNA"/>
</dbReference>
<evidence type="ECO:0000313" key="9">
    <source>
        <dbReference type="EMBL" id="PIZ18169.1"/>
    </source>
</evidence>
<dbReference type="GO" id="GO:0008448">
    <property type="term" value="F:N-acetylglucosamine-6-phosphate deacetylase activity"/>
    <property type="evidence" value="ECO:0007669"/>
    <property type="project" value="InterPro"/>
</dbReference>
<evidence type="ECO:0000256" key="6">
    <source>
        <dbReference type="PIRSR" id="PIRSR038994-1"/>
    </source>
</evidence>
<dbReference type="InterPro" id="IPR011059">
    <property type="entry name" value="Metal-dep_hydrolase_composite"/>
</dbReference>
<dbReference type="Pfam" id="PF01979">
    <property type="entry name" value="Amidohydro_1"/>
    <property type="match status" value="1"/>
</dbReference>
<keyword evidence="4 5" id="KW-0119">Carbohydrate metabolism</keyword>
<dbReference type="NCBIfam" id="TIGR00221">
    <property type="entry name" value="nagA"/>
    <property type="match status" value="1"/>
</dbReference>
<gene>
    <name evidence="9" type="primary">nagA</name>
    <name evidence="9" type="ORF">COY52_01005</name>
</gene>
<feature type="binding site" evidence="7">
    <location>
        <position position="131"/>
    </location>
    <ligand>
        <name>Zn(2+)</name>
        <dbReference type="ChEBI" id="CHEBI:29105"/>
    </ligand>
</feature>
<organism evidence="9 10">
    <name type="scientific">Candidatus Desantisbacteria bacterium CG_4_10_14_0_8_um_filter_48_22</name>
    <dbReference type="NCBI Taxonomy" id="1974543"/>
    <lineage>
        <taxon>Bacteria</taxon>
        <taxon>Candidatus Desantisiibacteriota</taxon>
    </lineage>
</organism>
<feature type="active site" description="Proton donor/acceptor" evidence="6">
    <location>
        <position position="275"/>
    </location>
</feature>
<evidence type="ECO:0000256" key="5">
    <source>
        <dbReference type="PIRNR" id="PIRNR038994"/>
    </source>
</evidence>
<dbReference type="AlphaFoldDB" id="A0A2M7SFA1"/>
<dbReference type="Gene3D" id="3.20.20.140">
    <property type="entry name" value="Metal-dependent hydrolases"/>
    <property type="match status" value="1"/>
</dbReference>
<dbReference type="PANTHER" id="PTHR11113">
    <property type="entry name" value="N-ACETYLGLUCOSAMINE-6-PHOSPHATE DEACETYLASE"/>
    <property type="match status" value="1"/>
</dbReference>
<evidence type="ECO:0000313" key="10">
    <source>
        <dbReference type="Proteomes" id="UP000229307"/>
    </source>
</evidence>
<dbReference type="SUPFAM" id="SSF51338">
    <property type="entry name" value="Composite domain of metallo-dependent hydrolases"/>
    <property type="match status" value="1"/>
</dbReference>
<dbReference type="InterPro" id="IPR006680">
    <property type="entry name" value="Amidohydro-rel"/>
</dbReference>
<name>A0A2M7SFA1_9BACT</name>
<feature type="domain" description="Amidohydrolase-related" evidence="8">
    <location>
        <begin position="52"/>
        <end position="379"/>
    </location>
</feature>
<dbReference type="Gene3D" id="2.30.40.10">
    <property type="entry name" value="Urease, subunit C, domain 1"/>
    <property type="match status" value="1"/>
</dbReference>
<dbReference type="PANTHER" id="PTHR11113:SF14">
    <property type="entry name" value="N-ACETYLGLUCOSAMINE-6-PHOSPHATE DEACETYLASE"/>
    <property type="match status" value="1"/>
</dbReference>
<dbReference type="GO" id="GO:0046872">
    <property type="term" value="F:metal ion binding"/>
    <property type="evidence" value="ECO:0007669"/>
    <property type="project" value="UniProtKB-KW"/>
</dbReference>
<keyword evidence="3 5" id="KW-0378">Hydrolase</keyword>
<evidence type="ECO:0000259" key="8">
    <source>
        <dbReference type="Pfam" id="PF01979"/>
    </source>
</evidence>
<comment type="similarity">
    <text evidence="1 5">Belongs to the metallo-dependent hydrolases superfamily. NagA family.</text>
</comment>
<evidence type="ECO:0000256" key="3">
    <source>
        <dbReference type="ARBA" id="ARBA00022801"/>
    </source>
</evidence>
<dbReference type="Proteomes" id="UP000229307">
    <property type="component" value="Unassembled WGS sequence"/>
</dbReference>
<sequence>MKTAIINGRIITPLEEIESGTVLIDNGKITAVVRGRPRTGRDFKVIDAGGKIACPGFIDLHLQGGGGSDVIEGTPEAICRVARTHARYGTTLFLATTIARLKGGRACHLKAIAEMTGKETGGARIAGIHLEGPFISPVKKGMIRGDYIAKPDITELGKIIKLCNGTLKMMTVAPELKGSLPLIKRLRAEGIIPSLGHTDTSYEEAIAGIKAGISHATHFCNAMTGLHHRLPGAVGACFDTDVSVQLIADMVHVHPAVVRLILKVKGLDRVALITDAVLPLDMPDGVYDGYRQKITVKNGVVRGVGGVLAGSTLTLDRAVRNINALGVPLADAIKMATFIPARILGIGNRKGILKKGADADILIIDRKVSVSMVMVGGKIAWKT</sequence>
<dbReference type="InterPro" id="IPR032466">
    <property type="entry name" value="Metal_Hydrolase"/>
</dbReference>
<keyword evidence="2 7" id="KW-0479">Metal-binding</keyword>
<dbReference type="PIRSF" id="PIRSF038994">
    <property type="entry name" value="NagA"/>
    <property type="match status" value="1"/>
</dbReference>
<evidence type="ECO:0000256" key="4">
    <source>
        <dbReference type="ARBA" id="ARBA00023277"/>
    </source>
</evidence>
<accession>A0A2M7SFA1</accession>
<evidence type="ECO:0000256" key="1">
    <source>
        <dbReference type="ARBA" id="ARBA00010716"/>
    </source>
</evidence>
<feature type="binding site" evidence="7">
    <location>
        <position position="197"/>
    </location>
    <ligand>
        <name>Zn(2+)</name>
        <dbReference type="ChEBI" id="CHEBI:29105"/>
    </ligand>
</feature>
<dbReference type="GO" id="GO:0006046">
    <property type="term" value="P:N-acetylglucosamine catabolic process"/>
    <property type="evidence" value="ECO:0007669"/>
    <property type="project" value="TreeGrafter"/>
</dbReference>
<evidence type="ECO:0000256" key="7">
    <source>
        <dbReference type="PIRSR" id="PIRSR038994-3"/>
    </source>
</evidence>
<evidence type="ECO:0000256" key="2">
    <source>
        <dbReference type="ARBA" id="ARBA00022723"/>
    </source>
</evidence>
<comment type="cofactor">
    <cofactor evidence="7">
        <name>a divalent metal cation</name>
        <dbReference type="ChEBI" id="CHEBI:60240"/>
    </cofactor>
    <text evidence="7">Binds 1 divalent metal cation per subunit.</text>
</comment>
<dbReference type="InterPro" id="IPR003764">
    <property type="entry name" value="GlcNAc_6-P_deAcase"/>
</dbReference>